<organism evidence="9 10">
    <name type="scientific">Apiospora aurea</name>
    <dbReference type="NCBI Taxonomy" id="335848"/>
    <lineage>
        <taxon>Eukaryota</taxon>
        <taxon>Fungi</taxon>
        <taxon>Dikarya</taxon>
        <taxon>Ascomycota</taxon>
        <taxon>Pezizomycotina</taxon>
        <taxon>Sordariomycetes</taxon>
        <taxon>Xylariomycetidae</taxon>
        <taxon>Amphisphaeriales</taxon>
        <taxon>Apiosporaceae</taxon>
        <taxon>Apiospora</taxon>
    </lineage>
</organism>
<dbReference type="SUPFAM" id="SSF51445">
    <property type="entry name" value="(Trans)glycosidases"/>
    <property type="match status" value="1"/>
</dbReference>
<dbReference type="InterPro" id="IPR050314">
    <property type="entry name" value="Glycosyl_Hydrlase_18"/>
</dbReference>
<protein>
    <recommendedName>
        <fullName evidence="2">chitinase</fullName>
        <ecNumber evidence="2">3.2.1.14</ecNumber>
    </recommendedName>
</protein>
<dbReference type="PANTHER" id="PTHR11177">
    <property type="entry name" value="CHITINASE"/>
    <property type="match status" value="1"/>
</dbReference>
<dbReference type="InterPro" id="IPR029070">
    <property type="entry name" value="Chitinase_insertion_sf"/>
</dbReference>
<feature type="signal peptide" evidence="6">
    <location>
        <begin position="1"/>
        <end position="27"/>
    </location>
</feature>
<proteinExistence type="inferred from homology"/>
<dbReference type="GO" id="GO:0016787">
    <property type="term" value="F:hydrolase activity"/>
    <property type="evidence" value="ECO:0007669"/>
    <property type="project" value="UniProtKB-KW"/>
</dbReference>
<feature type="compositionally biased region" description="Pro residues" evidence="5">
    <location>
        <begin position="787"/>
        <end position="799"/>
    </location>
</feature>
<evidence type="ECO:0000256" key="3">
    <source>
        <dbReference type="ARBA" id="ARBA00022669"/>
    </source>
</evidence>
<feature type="disulfide bond" evidence="4">
    <location>
        <begin position="577"/>
        <end position="591"/>
    </location>
</feature>
<keyword evidence="10" id="KW-1185">Reference proteome</keyword>
<feature type="region of interest" description="Disordered" evidence="5">
    <location>
        <begin position="943"/>
        <end position="1007"/>
    </location>
</feature>
<keyword evidence="6" id="KW-0732">Signal</keyword>
<keyword evidence="3 4" id="KW-0147">Chitin-binding</keyword>
<feature type="domain" description="Chitin-binding type-1" evidence="7">
    <location>
        <begin position="608"/>
        <end position="653"/>
    </location>
</feature>
<dbReference type="InterPro" id="IPR001002">
    <property type="entry name" value="Chitin-bd_1"/>
</dbReference>
<reference evidence="9 10" key="1">
    <citation type="submission" date="2023-01" db="EMBL/GenBank/DDBJ databases">
        <title>Analysis of 21 Apiospora genomes using comparative genomics revels a genus with tremendous synthesis potential of carbohydrate active enzymes and secondary metabolites.</title>
        <authorList>
            <person name="Sorensen T."/>
        </authorList>
    </citation>
    <scope>NUCLEOTIDE SEQUENCE [LARGE SCALE GENOMIC DNA]</scope>
    <source>
        <strain evidence="9 10">CBS 24483</strain>
    </source>
</reference>
<accession>A0ABR1QTM2</accession>
<keyword evidence="9" id="KW-0378">Hydrolase</keyword>
<keyword evidence="4" id="KW-1015">Disulfide bond</keyword>
<comment type="caution">
    <text evidence="9">The sequence shown here is derived from an EMBL/GenBank/DDBJ whole genome shotgun (WGS) entry which is preliminary data.</text>
</comment>
<feature type="region of interest" description="Disordered" evidence="5">
    <location>
        <begin position="1104"/>
        <end position="1124"/>
    </location>
</feature>
<evidence type="ECO:0000259" key="7">
    <source>
        <dbReference type="PROSITE" id="PS50941"/>
    </source>
</evidence>
<feature type="disulfide bond" evidence="4">
    <location>
        <begin position="628"/>
        <end position="642"/>
    </location>
</feature>
<dbReference type="SMART" id="SM00270">
    <property type="entry name" value="ChtBD1"/>
    <property type="match status" value="4"/>
</dbReference>
<dbReference type="InterPro" id="IPR017853">
    <property type="entry name" value="GH"/>
</dbReference>
<feature type="chain" id="PRO_5047052741" description="chitinase" evidence="6">
    <location>
        <begin position="28"/>
        <end position="1299"/>
    </location>
</feature>
<evidence type="ECO:0000256" key="1">
    <source>
        <dbReference type="ARBA" id="ARBA00008682"/>
    </source>
</evidence>
<feature type="domain" description="Chitin-binding type-1" evidence="7">
    <location>
        <begin position="557"/>
        <end position="602"/>
    </location>
</feature>
<dbReference type="Proteomes" id="UP001391051">
    <property type="component" value="Unassembled WGS sequence"/>
</dbReference>
<dbReference type="RefSeq" id="XP_066704852.1">
    <property type="nucleotide sequence ID" value="XM_066839788.1"/>
</dbReference>
<dbReference type="PROSITE" id="PS51910">
    <property type="entry name" value="GH18_2"/>
    <property type="match status" value="1"/>
</dbReference>
<sequence>MARLKTQVHFLGLAAFAVQTLLATTEAASSPGLTHKVPEHAPARPVLDTLPLYTTSQISGRGVSHTPSLLGNLFSKRQREEDGNGGLLCKNAPCVDDSCCGPAGVCGYGPDFCGDGCTSNCDAVAMCGNYSEGGDTKCGMNLCCSWGGWCGTSDVHCIGPNKFTPCQEGFGSCEIIRPTLCGEDSMTTLGRTVGYYLASNTRDRLCNRIEPKHINAQDYTHLFFSFASIDPATFQIRPWDEADVPLMEAFTALETETWIAVGGYSFSDQGPTRTTWSDMCSTAENRAAFIRSTAEFMDRYGFTGVDLDWEYPVSEERGGSKADTENFAKLLREMREAYGTRYGISLTLAPDYWYLRYFDAKAMEPYVDFFGFMAYDLHGFWDSDVEALGSLVRGQADVREIYNGKQSTGGTSLLFMAGNTLPLWYAGLNPAKINFGLAWAVYSLTFPGRPQTRAVTSSSAPFAGPSDPAECTNAEGVMSLTEIKQLIRQRNLTPRLNAASMMKELVWDGQWLGYDDEETHALKRRFANNLCFGGTMAWSVDFNSGAGDADRAPVSADGRCGPDHGGARCEGSAFGDCCSVAGYCGSTDAHCGSGCLSGKCLQGGETTDGTCGAAHHGSFCGLWEQGSCCSSSGYCGSSEAHCGTGCQSGGCLEAPDHGGGSGPIYVAPEVYDDENPTASCFPPCTFIMPPWVLDGPTTISQPPATVSYLDTWDTTTDIGGGTIVTTAMTETTSTVITLPPVTTTEIEVWNVIWVEDDDDDDEIIVGLTSSVIFPLSRSRGLEDDDGPNPPPPPPPPPWRPSSVTGRKGPPKPTCKPGQHCGKPCRSNCGGGGGGGGGGCKGICGCIGLHCPGNNNDNNNNNKCVGAGCPGGGGGNGENGEDECTTRTVTDIWVSCDPETATSCTTTSSSIFSGCEATPTTITSTGAGCPAPTYDANLQEVHDPLPEGLSRTQGTTVISGTTTTTWGYNLPPGTKEEAAAEAEHRRPQRPARPPCRPSPPRPPSPPYSGSGCLSYAHTTRCNGSGGRSACVTQDLCVPTAPCPSSFTASGTPVCMGEYSICVSTTIVTRCARVGGATAAAANLLGARPTVTPHRVCCRVAAPDDDEPITEPGTPAVRRADDEESNPRGLGLDLAAMPVNASELQGVSPNALLPRQNGGGGSANGGCDYLRFCAPGGCAKIENVPCLEAHIYAHTGALSGTEVSAWVVEDGDEKCRGSITCDMWDSDCSGTGYFDCGGGNQMGWNWNYIEYYSSKYESWFPLYLDRTGGDEIVFCTQKLGLGTLPAACIEDRFDYKDGPCR</sequence>
<evidence type="ECO:0000313" key="10">
    <source>
        <dbReference type="Proteomes" id="UP001391051"/>
    </source>
</evidence>
<feature type="region of interest" description="Disordered" evidence="5">
    <location>
        <begin position="776"/>
        <end position="820"/>
    </location>
</feature>
<evidence type="ECO:0000256" key="4">
    <source>
        <dbReference type="PROSITE-ProRule" id="PRU00261"/>
    </source>
</evidence>
<gene>
    <name evidence="9" type="ORF">PG986_003566</name>
</gene>
<feature type="compositionally biased region" description="Pro residues" evidence="5">
    <location>
        <begin position="989"/>
        <end position="1005"/>
    </location>
</feature>
<feature type="disulfide bond" evidence="4">
    <location>
        <begin position="143"/>
        <end position="157"/>
    </location>
</feature>
<dbReference type="EC" id="3.2.1.14" evidence="2"/>
<feature type="compositionally biased region" description="Basic and acidic residues" evidence="5">
    <location>
        <begin position="973"/>
        <end position="984"/>
    </location>
</feature>
<dbReference type="SMART" id="SM00636">
    <property type="entry name" value="Glyco_18"/>
    <property type="match status" value="1"/>
</dbReference>
<feature type="domain" description="GH18" evidence="8">
    <location>
        <begin position="190"/>
        <end position="560"/>
    </location>
</feature>
<dbReference type="CDD" id="cd11618">
    <property type="entry name" value="ChtBD1_1"/>
    <property type="match status" value="1"/>
</dbReference>
<evidence type="ECO:0000256" key="6">
    <source>
        <dbReference type="SAM" id="SignalP"/>
    </source>
</evidence>
<evidence type="ECO:0000256" key="5">
    <source>
        <dbReference type="SAM" id="MobiDB-lite"/>
    </source>
</evidence>
<evidence type="ECO:0000313" key="9">
    <source>
        <dbReference type="EMBL" id="KAK7962741.1"/>
    </source>
</evidence>
<feature type="disulfide bond" evidence="4">
    <location>
        <begin position="138"/>
        <end position="150"/>
    </location>
</feature>
<dbReference type="EMBL" id="JAQQWE010000002">
    <property type="protein sequence ID" value="KAK7962741.1"/>
    <property type="molecule type" value="Genomic_DNA"/>
</dbReference>
<name>A0ABR1QTM2_9PEZI</name>
<dbReference type="Pfam" id="PF00187">
    <property type="entry name" value="Chitin_bind_1"/>
    <property type="match status" value="1"/>
</dbReference>
<dbReference type="InterPro" id="IPR001223">
    <property type="entry name" value="Glyco_hydro18_cat"/>
</dbReference>
<feature type="domain" description="Chitin-binding type-1" evidence="7">
    <location>
        <begin position="124"/>
        <end position="175"/>
    </location>
</feature>
<dbReference type="Gene3D" id="3.30.60.10">
    <property type="entry name" value="Endochitinase-like"/>
    <property type="match status" value="3"/>
</dbReference>
<dbReference type="GeneID" id="92072850"/>
<dbReference type="Pfam" id="PF00704">
    <property type="entry name" value="Glyco_hydro_18"/>
    <property type="match status" value="1"/>
</dbReference>
<comment type="caution">
    <text evidence="4">Lacks conserved residue(s) required for the propagation of feature annotation.</text>
</comment>
<feature type="compositionally biased region" description="Low complexity" evidence="5">
    <location>
        <begin position="951"/>
        <end position="972"/>
    </location>
</feature>
<dbReference type="CDD" id="cd00035">
    <property type="entry name" value="ChtBD1"/>
    <property type="match status" value="1"/>
</dbReference>
<dbReference type="InterPro" id="IPR011583">
    <property type="entry name" value="Chitinase_II/V-like_cat"/>
</dbReference>
<dbReference type="Gene3D" id="3.10.50.10">
    <property type="match status" value="1"/>
</dbReference>
<dbReference type="Gene3D" id="3.20.20.80">
    <property type="entry name" value="Glycosidases"/>
    <property type="match status" value="1"/>
</dbReference>
<comment type="similarity">
    <text evidence="1">Belongs to the glycosyl hydrolase 18 family. Chitinase class V subfamily.</text>
</comment>
<dbReference type="SUPFAM" id="SSF54556">
    <property type="entry name" value="Chitinase insertion domain"/>
    <property type="match status" value="1"/>
</dbReference>
<evidence type="ECO:0000256" key="2">
    <source>
        <dbReference type="ARBA" id="ARBA00012729"/>
    </source>
</evidence>
<dbReference type="PROSITE" id="PS50941">
    <property type="entry name" value="CHIT_BIND_I_2"/>
    <property type="match status" value="3"/>
</dbReference>
<dbReference type="InterPro" id="IPR036861">
    <property type="entry name" value="Endochitinase-like_sf"/>
</dbReference>
<dbReference type="PANTHER" id="PTHR11177:SF333">
    <property type="entry name" value="CHITINASE"/>
    <property type="match status" value="1"/>
</dbReference>
<dbReference type="SUPFAM" id="SSF57016">
    <property type="entry name" value="Plant lectins/antimicrobial peptides"/>
    <property type="match status" value="4"/>
</dbReference>
<evidence type="ECO:0000259" key="8">
    <source>
        <dbReference type="PROSITE" id="PS51910"/>
    </source>
</evidence>